<feature type="transmembrane region" description="Helical" evidence="1">
    <location>
        <begin position="110"/>
        <end position="131"/>
    </location>
</feature>
<dbReference type="Proteomes" id="UP000074119">
    <property type="component" value="Chromosome"/>
</dbReference>
<gene>
    <name evidence="2" type="ORF">AZF00_05975</name>
</gene>
<keyword evidence="1" id="KW-0812">Transmembrane</keyword>
<evidence type="ECO:0000313" key="2">
    <source>
        <dbReference type="EMBL" id="AMO67876.1"/>
    </source>
</evidence>
<evidence type="ECO:0000256" key="1">
    <source>
        <dbReference type="SAM" id="Phobius"/>
    </source>
</evidence>
<dbReference type="EMBL" id="CP014544">
    <property type="protein sequence ID" value="AMO67876.1"/>
    <property type="molecule type" value="Genomic_DNA"/>
</dbReference>
<dbReference type="RefSeq" id="WP_008246951.1">
    <property type="nucleotide sequence ID" value="NZ_CP014544.1"/>
</dbReference>
<dbReference type="STRING" id="1470434.AZF00_05975"/>
<accession>A0A127M3T0</accession>
<dbReference type="InterPro" id="IPR021279">
    <property type="entry name" value="DUF2721"/>
</dbReference>
<keyword evidence="1" id="KW-1133">Transmembrane helix</keyword>
<feature type="transmembrane region" description="Helical" evidence="1">
    <location>
        <begin position="81"/>
        <end position="104"/>
    </location>
</feature>
<reference evidence="2 3" key="1">
    <citation type="submission" date="2015-12" db="EMBL/GenBank/DDBJ databases">
        <authorList>
            <person name="Shamseldin A."/>
            <person name="Moawad H."/>
            <person name="Abd El-Rahim W.M."/>
            <person name="Sadowsky M.J."/>
        </authorList>
    </citation>
    <scope>NUCLEOTIDE SEQUENCE [LARGE SCALE GENOMIC DNA]</scope>
    <source>
        <strain evidence="2 3">SM2</strain>
    </source>
</reference>
<proteinExistence type="predicted"/>
<feature type="transmembrane region" description="Helical" evidence="1">
    <location>
        <begin position="18"/>
        <end position="39"/>
    </location>
</feature>
<evidence type="ECO:0008006" key="4">
    <source>
        <dbReference type="Google" id="ProtNLM"/>
    </source>
</evidence>
<dbReference type="Pfam" id="PF11026">
    <property type="entry name" value="DUF2721"/>
    <property type="match status" value="1"/>
</dbReference>
<keyword evidence="1" id="KW-0472">Membrane</keyword>
<sequence length="145" mass="15883">MAVEIEVVTIAHAIQQSVAPVFLLAGIGGILNVLTNRLARIIDRSRSLHHRLESLSVERGVAVNEELAMLTRRARVVHRSIGFSTTSALLVCVVIAMLFISAVMEWNSSLVVAALFVFAMVFLIFALTGFLREIQLATRIMLNGP</sequence>
<dbReference type="KEGG" id="zal:AZF00_05975"/>
<name>A0A127M3T0_9GAMM</name>
<evidence type="ECO:0000313" key="3">
    <source>
        <dbReference type="Proteomes" id="UP000074119"/>
    </source>
</evidence>
<dbReference type="AlphaFoldDB" id="A0A127M3T0"/>
<protein>
    <recommendedName>
        <fullName evidence="4">DUF2721 domain-containing protein</fullName>
    </recommendedName>
</protein>
<organism evidence="2 3">
    <name type="scientific">Zhongshania aliphaticivorans</name>
    <dbReference type="NCBI Taxonomy" id="1470434"/>
    <lineage>
        <taxon>Bacteria</taxon>
        <taxon>Pseudomonadati</taxon>
        <taxon>Pseudomonadota</taxon>
        <taxon>Gammaproteobacteria</taxon>
        <taxon>Cellvibrionales</taxon>
        <taxon>Spongiibacteraceae</taxon>
        <taxon>Zhongshania</taxon>
    </lineage>
</organism>